<dbReference type="InterPro" id="IPR006034">
    <property type="entry name" value="Asparaginase/glutaminase-like"/>
</dbReference>
<dbReference type="AlphaFoldDB" id="A3DNZ0"/>
<accession>A3DNZ0</accession>
<dbReference type="GO" id="GO:0006450">
    <property type="term" value="P:regulation of translational fidelity"/>
    <property type="evidence" value="ECO:0007669"/>
    <property type="project" value="InterPro"/>
</dbReference>
<dbReference type="HOGENOM" id="CLU_019134_2_1_2"/>
<dbReference type="GO" id="GO:0005524">
    <property type="term" value="F:ATP binding"/>
    <property type="evidence" value="ECO:0007669"/>
    <property type="project" value="UniProtKB-KW"/>
</dbReference>
<dbReference type="PIRSF" id="PIRSF001220">
    <property type="entry name" value="L-ASNase_gatD"/>
    <property type="match status" value="1"/>
</dbReference>
<dbReference type="SMART" id="SM00870">
    <property type="entry name" value="Asparaginase"/>
    <property type="match status" value="1"/>
</dbReference>
<evidence type="ECO:0000256" key="5">
    <source>
        <dbReference type="HAMAP-Rule" id="MF_00586"/>
    </source>
</evidence>
<dbReference type="GO" id="GO:0004067">
    <property type="term" value="F:asparaginase activity"/>
    <property type="evidence" value="ECO:0007669"/>
    <property type="project" value="UniProtKB-UniRule"/>
</dbReference>
<dbReference type="GO" id="GO:0006412">
    <property type="term" value="P:translation"/>
    <property type="evidence" value="ECO:0007669"/>
    <property type="project" value="UniProtKB-UniRule"/>
</dbReference>
<dbReference type="eggNOG" id="arCOG01924">
    <property type="taxonomic scope" value="Archaea"/>
</dbReference>
<organism evidence="10 11">
    <name type="scientific">Staphylothermus marinus (strain ATCC 43588 / DSM 3639 / JCM 9404 / F1)</name>
    <dbReference type="NCBI Taxonomy" id="399550"/>
    <lineage>
        <taxon>Archaea</taxon>
        <taxon>Thermoproteota</taxon>
        <taxon>Thermoprotei</taxon>
        <taxon>Desulfurococcales</taxon>
        <taxon>Desulfurococcaceae</taxon>
        <taxon>Staphylothermus</taxon>
    </lineage>
</organism>
<dbReference type="InterPro" id="IPR027473">
    <property type="entry name" value="L-asparaginase_C"/>
</dbReference>
<evidence type="ECO:0000256" key="3">
    <source>
        <dbReference type="ARBA" id="ARBA00022840"/>
    </source>
</evidence>
<feature type="active site" evidence="5">
    <location>
        <position position="261"/>
    </location>
</feature>
<feature type="domain" description="GatD N-terminal" evidence="9">
    <location>
        <begin position="20"/>
        <end position="75"/>
    </location>
</feature>
<dbReference type="GeneID" id="4907019"/>
<evidence type="ECO:0000313" key="10">
    <source>
        <dbReference type="EMBL" id="ABN70350.1"/>
    </source>
</evidence>
<evidence type="ECO:0000256" key="1">
    <source>
        <dbReference type="ARBA" id="ARBA00022598"/>
    </source>
</evidence>
<proteinExistence type="inferred from homology"/>
<feature type="active site" evidence="5">
    <location>
        <position position="183"/>
    </location>
</feature>
<dbReference type="SUPFAM" id="SSF141300">
    <property type="entry name" value="GatD N-terminal domain-like"/>
    <property type="match status" value="1"/>
</dbReference>
<feature type="domain" description="Asparaginase/glutaminase C-terminal" evidence="8">
    <location>
        <begin position="313"/>
        <end position="427"/>
    </location>
</feature>
<keyword evidence="2 5" id="KW-0547">Nucleotide-binding</keyword>
<dbReference type="RefSeq" id="WP_011839541.1">
    <property type="nucleotide sequence ID" value="NC_009033.1"/>
</dbReference>
<evidence type="ECO:0000256" key="2">
    <source>
        <dbReference type="ARBA" id="ARBA00022741"/>
    </source>
</evidence>
<dbReference type="OrthoDB" id="371959at2157"/>
<reference evidence="10 11" key="2">
    <citation type="journal article" date="2009" name="Stand. Genomic Sci.">
        <title>Complete genome sequence of Staphylothermus marinus Stetter and Fiala 1986 type strain F1.</title>
        <authorList>
            <person name="Anderson I.J."/>
            <person name="Sun H."/>
            <person name="Lapidus A."/>
            <person name="Copeland A."/>
            <person name="Glavina Del Rio T."/>
            <person name="Tice H."/>
            <person name="Dalin E."/>
            <person name="Lucas S."/>
            <person name="Barry K."/>
            <person name="Land M."/>
            <person name="Richardson P."/>
            <person name="Huber H."/>
            <person name="Kyrpides N.C."/>
        </authorList>
    </citation>
    <scope>NUCLEOTIDE SEQUENCE [LARGE SCALE GENOMIC DNA]</scope>
    <source>
        <strain evidence="11">ATCC 43588 / DSM 3639 / JCM 9404 / F1</strain>
    </source>
</reference>
<gene>
    <name evidence="5" type="primary">gatD</name>
    <name evidence="10" type="ordered locus">Smar_1258</name>
</gene>
<dbReference type="NCBIfam" id="NF003217">
    <property type="entry name" value="PRK04183.1"/>
    <property type="match status" value="1"/>
</dbReference>
<comment type="catalytic activity">
    <reaction evidence="5 6">
        <text>L-glutamyl-tRNA(Gln) + L-glutamine + ATP + H2O = L-glutaminyl-tRNA(Gln) + L-glutamate + ADP + phosphate + H(+)</text>
        <dbReference type="Rhea" id="RHEA:17521"/>
        <dbReference type="Rhea" id="RHEA-COMP:9681"/>
        <dbReference type="Rhea" id="RHEA-COMP:9684"/>
        <dbReference type="ChEBI" id="CHEBI:15377"/>
        <dbReference type="ChEBI" id="CHEBI:15378"/>
        <dbReference type="ChEBI" id="CHEBI:29985"/>
        <dbReference type="ChEBI" id="CHEBI:30616"/>
        <dbReference type="ChEBI" id="CHEBI:43474"/>
        <dbReference type="ChEBI" id="CHEBI:58359"/>
        <dbReference type="ChEBI" id="CHEBI:78520"/>
        <dbReference type="ChEBI" id="CHEBI:78521"/>
        <dbReference type="ChEBI" id="CHEBI:456216"/>
    </reaction>
</comment>
<dbReference type="NCBIfam" id="TIGR02153">
    <property type="entry name" value="gatD_arch"/>
    <property type="match status" value="1"/>
</dbReference>
<protein>
    <recommendedName>
        <fullName evidence="5 6">Glutamyl-tRNA(Gln) amidotransferase subunit D</fullName>
        <shortName evidence="5">Glu-ADT subunit D</shortName>
        <ecNumber evidence="5 6">6.3.5.-</ecNumber>
    </recommendedName>
</protein>
<dbReference type="KEGG" id="smr:Smar_1258"/>
<dbReference type="InterPro" id="IPR037222">
    <property type="entry name" value="GatD_N_sf"/>
</dbReference>
<reference evidence="11" key="1">
    <citation type="journal article" date="2009" name="BMC Genomics">
        <title>The complete genome sequence of Staphylothermus marinus reveals differences in sulfur metabolism among heterotrophic Crenarchaeota.</title>
        <authorList>
            <person name="Anderson I.J."/>
            <person name="Dharmarajan L."/>
            <person name="Rodriguez J."/>
            <person name="Hooper S."/>
            <person name="Porat I."/>
            <person name="Ulrich L.E."/>
            <person name="Elkins J.G."/>
            <person name="Mavromatis K."/>
            <person name="Sun H."/>
            <person name="Land M."/>
            <person name="Lapidus A."/>
            <person name="Lucas S."/>
            <person name="Barry K."/>
            <person name="Huber H."/>
            <person name="Zhulin I.B."/>
            <person name="Whitman W.B."/>
            <person name="Mukhopadhyay B."/>
            <person name="Woese C."/>
            <person name="Bristow J."/>
            <person name="Kyrpides N."/>
        </authorList>
    </citation>
    <scope>NUCLEOTIDE SEQUENCE [LARGE SCALE GENOMIC DNA]</scope>
    <source>
        <strain evidence="11">ATCC 43588 / DSM 3639 / JCM 9404 / F1</strain>
    </source>
</reference>
<dbReference type="NCBIfam" id="TIGR00519">
    <property type="entry name" value="asnASE_I"/>
    <property type="match status" value="1"/>
</dbReference>
<dbReference type="InterPro" id="IPR027474">
    <property type="entry name" value="L-asparaginase_N"/>
</dbReference>
<evidence type="ECO:0000259" key="8">
    <source>
        <dbReference type="Pfam" id="PF17763"/>
    </source>
</evidence>
<dbReference type="STRING" id="399550.Smar_1258"/>
<keyword evidence="11" id="KW-1185">Reference proteome</keyword>
<dbReference type="Gene3D" id="2.30.30.520">
    <property type="match status" value="1"/>
</dbReference>
<evidence type="ECO:0000256" key="6">
    <source>
        <dbReference type="RuleBase" id="RU004457"/>
    </source>
</evidence>
<dbReference type="PROSITE" id="PS51732">
    <property type="entry name" value="ASN_GLN_ASE_3"/>
    <property type="match status" value="1"/>
</dbReference>
<evidence type="ECO:0000256" key="4">
    <source>
        <dbReference type="ARBA" id="ARBA00022917"/>
    </source>
</evidence>
<dbReference type="GO" id="GO:0006520">
    <property type="term" value="P:amino acid metabolic process"/>
    <property type="evidence" value="ECO:0007669"/>
    <property type="project" value="InterPro"/>
</dbReference>
<comment type="function">
    <text evidence="5 6">Allows the formation of correctly charged Gln-tRNA(Gln) through the transamidation of misacylated Glu-tRNA(Gln) in organisms which lack glutaminyl-tRNA synthetase. The reaction takes place in the presence of glutamine and ATP through an activated gamma-phospho-Glu-tRNA(Gln). The GatDE system is specific for glutamate and does not act on aspartate.</text>
</comment>
<feature type="domain" description="L-asparaginase N-terminal" evidence="7">
    <location>
        <begin position="97"/>
        <end position="293"/>
    </location>
</feature>
<dbReference type="GO" id="GO:0050567">
    <property type="term" value="F:glutaminyl-tRNA synthase (glutamine-hydrolyzing) activity"/>
    <property type="evidence" value="ECO:0007669"/>
    <property type="project" value="UniProtKB-UniRule"/>
</dbReference>
<dbReference type="Pfam" id="PF00710">
    <property type="entry name" value="Asparaginase"/>
    <property type="match status" value="1"/>
</dbReference>
<evidence type="ECO:0000259" key="7">
    <source>
        <dbReference type="Pfam" id="PF00710"/>
    </source>
</evidence>
<dbReference type="PANTHER" id="PTHR11707:SF28">
    <property type="entry name" value="60 KDA LYSOPHOSPHOLIPASE"/>
    <property type="match status" value="1"/>
</dbReference>
<dbReference type="InterPro" id="IPR036152">
    <property type="entry name" value="Asp/glu_Ase-like_sf"/>
</dbReference>
<evidence type="ECO:0000259" key="9">
    <source>
        <dbReference type="Pfam" id="PF18195"/>
    </source>
</evidence>
<dbReference type="Gene3D" id="3.40.50.40">
    <property type="match status" value="1"/>
</dbReference>
<dbReference type="InterPro" id="IPR037152">
    <property type="entry name" value="L-asparaginase_N_sf"/>
</dbReference>
<dbReference type="PIRSF" id="PIRSF500175">
    <property type="entry name" value="Glu_ADT_D"/>
    <property type="match status" value="1"/>
</dbReference>
<dbReference type="HAMAP" id="MF_00586">
    <property type="entry name" value="GatD"/>
    <property type="match status" value="1"/>
</dbReference>
<dbReference type="InterPro" id="IPR011878">
    <property type="entry name" value="GatD"/>
</dbReference>
<dbReference type="InterPro" id="IPR040918">
    <property type="entry name" value="GatD_N"/>
</dbReference>
<comment type="subunit">
    <text evidence="5 6">Heterodimer of GatD and GatE.</text>
</comment>
<dbReference type="EC" id="6.3.5.-" evidence="5 6"/>
<feature type="active site" evidence="5">
    <location>
        <position position="182"/>
    </location>
</feature>
<sequence length="449" mass="50533">MDEYLGYKGYIARILREIGAEVGDRIRISTEKRIFEGILMPREALYGEKPFIIIKLDNGYNIGIRISGKEKIEVLEKRKKRIVKTHIFRKQKKDLPRIVLLSTGGTIVSKVDYETGAVKPALSVDELLEWIPEISNIAFIDAKEILSVFSEDITPSHWEKIASEIYNEMINGVDGVVIAHGTDMMAYTAAAMAFAIKNKPVPIVFVGAQRSSDRPSTDSAFNLKAAFLVAAKAPFAESVIVMHGETSDTYALAHRGVKVRKMHTSRRDAFQSINDYPLAIIYPDKNEVKIINKIIEFRDKDKDPILENKFDDKVVMIKAYPGFQPEIIDLLVDKGFHGIIIEGSGLGHISNRVIDSIKRAIEEEIPVVMTSQCLFGRVNMHVYSTGRKLLSVGVIPGSDMLPETAYVKLSWILGSKTRDLKEIRRLMTTNIVGEINSRLTINLYPRWPI</sequence>
<dbReference type="Pfam" id="PF17763">
    <property type="entry name" value="Asparaginase_C"/>
    <property type="match status" value="1"/>
</dbReference>
<dbReference type="EMBL" id="CP000575">
    <property type="protein sequence ID" value="ABN70350.1"/>
    <property type="molecule type" value="Genomic_DNA"/>
</dbReference>
<dbReference type="PANTHER" id="PTHR11707">
    <property type="entry name" value="L-ASPARAGINASE"/>
    <property type="match status" value="1"/>
</dbReference>
<evidence type="ECO:0000313" key="11">
    <source>
        <dbReference type="Proteomes" id="UP000000254"/>
    </source>
</evidence>
<dbReference type="Proteomes" id="UP000000254">
    <property type="component" value="Chromosome"/>
</dbReference>
<keyword evidence="4 5" id="KW-0648">Protein biosynthesis</keyword>
<feature type="active site" evidence="5">
    <location>
        <position position="106"/>
    </location>
</feature>
<dbReference type="PRINTS" id="PR00139">
    <property type="entry name" value="ASNGLNASE"/>
</dbReference>
<dbReference type="Pfam" id="PF18195">
    <property type="entry name" value="GatD_N"/>
    <property type="match status" value="1"/>
</dbReference>
<dbReference type="InterPro" id="IPR040919">
    <property type="entry name" value="Asparaginase_C"/>
</dbReference>
<dbReference type="CDD" id="cd08962">
    <property type="entry name" value="GatD"/>
    <property type="match status" value="1"/>
</dbReference>
<keyword evidence="3 5" id="KW-0067">ATP-binding</keyword>
<keyword evidence="1 5" id="KW-0436">Ligase</keyword>
<dbReference type="SUPFAM" id="SSF53774">
    <property type="entry name" value="Glutaminase/Asparaginase"/>
    <property type="match status" value="1"/>
</dbReference>
<dbReference type="Gene3D" id="3.40.50.1170">
    <property type="entry name" value="L-asparaginase, N-terminal domain"/>
    <property type="match status" value="1"/>
</dbReference>
<name>A3DNZ0_STAMF</name>
<comment type="similarity">
    <text evidence="5 6">Belongs to the asparaginase 1 family. GatD subfamily.</text>
</comment>
<dbReference type="InterPro" id="IPR006033">
    <property type="entry name" value="AsnA_fam"/>
</dbReference>